<evidence type="ECO:0000313" key="3">
    <source>
        <dbReference type="Proteomes" id="UP000031565"/>
    </source>
</evidence>
<dbReference type="EMBL" id="JTLV02000001">
    <property type="protein sequence ID" value="PQM31738.1"/>
    <property type="molecule type" value="Genomic_DNA"/>
</dbReference>
<name>A0A2P6FE42_9MOLU</name>
<keyword evidence="3" id="KW-1185">Reference proteome</keyword>
<accession>A0A2P6FE42</accession>
<keyword evidence="1" id="KW-0472">Membrane</keyword>
<dbReference type="RefSeq" id="WP_040093741.1">
    <property type="nucleotide sequence ID" value="NZ_CM020866.1"/>
</dbReference>
<keyword evidence="1" id="KW-0812">Transmembrane</keyword>
<keyword evidence="1" id="KW-1133">Transmembrane helix</keyword>
<gene>
    <name evidence="2" type="primary">spiC</name>
    <name evidence="2" type="ORF">SMSRO_SF015890</name>
</gene>
<comment type="caution">
    <text evidence="2">The sequence shown here is derived from an EMBL/GenBank/DDBJ whole genome shotgun (WGS) entry which is preliminary data.</text>
</comment>
<feature type="transmembrane region" description="Helical" evidence="1">
    <location>
        <begin position="6"/>
        <end position="23"/>
    </location>
</feature>
<dbReference type="STRING" id="2138.SMSRO_v1c15150"/>
<dbReference type="AlphaFoldDB" id="A0A2P6FE42"/>
<organism evidence="2 3">
    <name type="scientific">Spiroplasma poulsonii</name>
    <dbReference type="NCBI Taxonomy" id="2138"/>
    <lineage>
        <taxon>Bacteria</taxon>
        <taxon>Bacillati</taxon>
        <taxon>Mycoplasmatota</taxon>
        <taxon>Mollicutes</taxon>
        <taxon>Entomoplasmatales</taxon>
        <taxon>Spiroplasmataceae</taxon>
        <taxon>Spiroplasma</taxon>
    </lineage>
</organism>
<dbReference type="OrthoDB" id="9888780at2"/>
<sequence length="157" mass="18166">MEIGDTIYTVLTTIWFAYMVLSIQKSKIPMTRLQPSSFNNQQKINISTWTELDEKIISITAKNTTITIGELRETIDEVILKMFHKTNINITSNDYSYQIFKNKTGEAFKNHNLNVNSFVVFIKIFSKENKLIIGMTDYIPVNLTIANYSHYLNPSKN</sequence>
<evidence type="ECO:0000256" key="1">
    <source>
        <dbReference type="SAM" id="Phobius"/>
    </source>
</evidence>
<evidence type="ECO:0000313" key="2">
    <source>
        <dbReference type="EMBL" id="PQM31738.1"/>
    </source>
</evidence>
<dbReference type="Proteomes" id="UP000031565">
    <property type="component" value="Unassembled WGS sequence"/>
</dbReference>
<reference evidence="2 3" key="1">
    <citation type="journal article" date="2015" name="MBio">
        <title>Genome sequence of the Drosophila melanogaster male-killing Spiroplasma strain MSRO endosymbiont.</title>
        <authorList>
            <person name="Paredes J.C."/>
            <person name="Herren J.K."/>
            <person name="Schupfer F."/>
            <person name="Marin R."/>
            <person name="Claverol S."/>
            <person name="Kuo C.H."/>
            <person name="Lemaitre B."/>
            <person name="Beven L."/>
        </authorList>
    </citation>
    <scope>NUCLEOTIDE SEQUENCE [LARGE SCALE GENOMIC DNA]</scope>
    <source>
        <strain evidence="2 3">MSRO</strain>
    </source>
</reference>
<protein>
    <submittedName>
        <fullName evidence="2">Spiralin</fullName>
    </submittedName>
</protein>
<proteinExistence type="predicted"/>